<feature type="non-terminal residue" evidence="5">
    <location>
        <position position="1"/>
    </location>
</feature>
<proteinExistence type="predicted"/>
<keyword evidence="3" id="KW-0460">Magnesium</keyword>
<dbReference type="SMART" id="SM00922">
    <property type="entry name" value="MR_MLE"/>
    <property type="match status" value="1"/>
</dbReference>
<evidence type="ECO:0000259" key="4">
    <source>
        <dbReference type="SMART" id="SM00922"/>
    </source>
</evidence>
<dbReference type="GO" id="GO:0016052">
    <property type="term" value="P:carbohydrate catabolic process"/>
    <property type="evidence" value="ECO:0007669"/>
    <property type="project" value="TreeGrafter"/>
</dbReference>
<dbReference type="Gene3D" id="3.20.20.120">
    <property type="entry name" value="Enolase-like C-terminal domain"/>
    <property type="match status" value="1"/>
</dbReference>
<dbReference type="EMBL" id="BARW01032416">
    <property type="protein sequence ID" value="GAJ12994.1"/>
    <property type="molecule type" value="Genomic_DNA"/>
</dbReference>
<dbReference type="InterPro" id="IPR036849">
    <property type="entry name" value="Enolase-like_C_sf"/>
</dbReference>
<evidence type="ECO:0000256" key="3">
    <source>
        <dbReference type="ARBA" id="ARBA00022842"/>
    </source>
</evidence>
<dbReference type="PANTHER" id="PTHR13794">
    <property type="entry name" value="ENOLASE SUPERFAMILY, MANDELATE RACEMASE"/>
    <property type="match status" value="1"/>
</dbReference>
<gene>
    <name evidence="5" type="ORF">S12H4_51312</name>
</gene>
<dbReference type="GO" id="GO:0016836">
    <property type="term" value="F:hydro-lyase activity"/>
    <property type="evidence" value="ECO:0007669"/>
    <property type="project" value="TreeGrafter"/>
</dbReference>
<dbReference type="PANTHER" id="PTHR13794:SF58">
    <property type="entry name" value="MITOCHONDRIAL ENOLASE SUPERFAMILY MEMBER 1"/>
    <property type="match status" value="1"/>
</dbReference>
<dbReference type="InterPro" id="IPR013342">
    <property type="entry name" value="Mandelate_racemase_C"/>
</dbReference>
<evidence type="ECO:0000313" key="5">
    <source>
        <dbReference type="EMBL" id="GAJ12994.1"/>
    </source>
</evidence>
<dbReference type="GO" id="GO:0000287">
    <property type="term" value="F:magnesium ion binding"/>
    <property type="evidence" value="ECO:0007669"/>
    <property type="project" value="TreeGrafter"/>
</dbReference>
<name>X1U695_9ZZZZ</name>
<keyword evidence="2" id="KW-0479">Metal-binding</keyword>
<organism evidence="5">
    <name type="scientific">marine sediment metagenome</name>
    <dbReference type="NCBI Taxonomy" id="412755"/>
    <lineage>
        <taxon>unclassified sequences</taxon>
        <taxon>metagenomes</taxon>
        <taxon>ecological metagenomes</taxon>
    </lineage>
</organism>
<protein>
    <recommendedName>
        <fullName evidence="4">Mandelate racemase/muconate lactonizing enzyme C-terminal domain-containing protein</fullName>
    </recommendedName>
</protein>
<dbReference type="InterPro" id="IPR046945">
    <property type="entry name" value="RHMD-like"/>
</dbReference>
<accession>X1U695</accession>
<dbReference type="SUPFAM" id="SSF51604">
    <property type="entry name" value="Enolase C-terminal domain-like"/>
    <property type="match status" value="1"/>
</dbReference>
<sequence length="92" mass="10858">GLKRNAELVAQTREMIGDDVELMVDCWMSLDTEYTVRLAEILKPYRIKWLEEPLLPEDLEGYTQIRQRLPWQTLTTGVEWMEQSTGQEVLLF</sequence>
<reference evidence="5" key="1">
    <citation type="journal article" date="2014" name="Front. Microbiol.">
        <title>High frequency of phylogenetically diverse reductive dehalogenase-homologous genes in deep subseafloor sedimentary metagenomes.</title>
        <authorList>
            <person name="Kawai M."/>
            <person name="Futagami T."/>
            <person name="Toyoda A."/>
            <person name="Takaki Y."/>
            <person name="Nishi S."/>
            <person name="Hori S."/>
            <person name="Arai W."/>
            <person name="Tsubouchi T."/>
            <person name="Morono Y."/>
            <person name="Uchiyama I."/>
            <person name="Ito T."/>
            <person name="Fujiyama A."/>
            <person name="Inagaki F."/>
            <person name="Takami H."/>
        </authorList>
    </citation>
    <scope>NUCLEOTIDE SEQUENCE</scope>
    <source>
        <strain evidence="5">Expedition CK06-06</strain>
    </source>
</reference>
<evidence type="ECO:0000256" key="1">
    <source>
        <dbReference type="ARBA" id="ARBA00001946"/>
    </source>
</evidence>
<comment type="caution">
    <text evidence="5">The sequence shown here is derived from an EMBL/GenBank/DDBJ whole genome shotgun (WGS) entry which is preliminary data.</text>
</comment>
<evidence type="ECO:0000256" key="2">
    <source>
        <dbReference type="ARBA" id="ARBA00022723"/>
    </source>
</evidence>
<dbReference type="AlphaFoldDB" id="X1U695"/>
<dbReference type="InterPro" id="IPR029065">
    <property type="entry name" value="Enolase_C-like"/>
</dbReference>
<comment type="cofactor">
    <cofactor evidence="1">
        <name>Mg(2+)</name>
        <dbReference type="ChEBI" id="CHEBI:18420"/>
    </cofactor>
</comment>
<dbReference type="Pfam" id="PF13378">
    <property type="entry name" value="MR_MLE_C"/>
    <property type="match status" value="1"/>
</dbReference>
<feature type="domain" description="Mandelate racemase/muconate lactonizing enzyme C-terminal" evidence="4">
    <location>
        <begin position="2"/>
        <end position="72"/>
    </location>
</feature>